<reference evidence="3 4" key="1">
    <citation type="journal article" date="2024" name="Insects">
        <title>An Improved Chromosome-Level Genome Assembly of the Firefly Pyrocoelia pectoralis.</title>
        <authorList>
            <person name="Fu X."/>
            <person name="Meyer-Rochow V.B."/>
            <person name="Ballantyne L."/>
            <person name="Zhu X."/>
        </authorList>
    </citation>
    <scope>NUCLEOTIDE SEQUENCE [LARGE SCALE GENOMIC DNA]</scope>
    <source>
        <strain evidence="3">XCY_ONT2</strain>
    </source>
</reference>
<gene>
    <name evidence="3" type="ORF">RI129_007267</name>
</gene>
<evidence type="ECO:0000313" key="4">
    <source>
        <dbReference type="Proteomes" id="UP001329430"/>
    </source>
</evidence>
<dbReference type="AlphaFoldDB" id="A0AAN7V9D9"/>
<comment type="caution">
    <text evidence="3">The sequence shown here is derived from an EMBL/GenBank/DDBJ whole genome shotgun (WGS) entry which is preliminary data.</text>
</comment>
<feature type="region of interest" description="Disordered" evidence="1">
    <location>
        <begin position="207"/>
        <end position="228"/>
    </location>
</feature>
<dbReference type="Proteomes" id="UP001329430">
    <property type="component" value="Chromosome 5"/>
</dbReference>
<proteinExistence type="predicted"/>
<dbReference type="Pfam" id="PF25273">
    <property type="entry name" value="DUF7869"/>
    <property type="match status" value="1"/>
</dbReference>
<accession>A0AAN7V9D9</accession>
<evidence type="ECO:0000259" key="2">
    <source>
        <dbReference type="Pfam" id="PF25273"/>
    </source>
</evidence>
<name>A0AAN7V9D9_9COLE</name>
<dbReference type="EMBL" id="JAVRBK010000005">
    <property type="protein sequence ID" value="KAK5643422.1"/>
    <property type="molecule type" value="Genomic_DNA"/>
</dbReference>
<keyword evidence="4" id="KW-1185">Reference proteome</keyword>
<sequence>MSDSELSVGDPFEGTHTDSDEDYEPENRTEGRYNLKNLAAINSSSSDFSAEEESNAQQPVTNTATPQCGKKRLLRKSLWKRSLRKLKRTHGEKYINIAGTSVKEKTMGENCNCKLKCFVNIGPEGCKAIYTNFYGISSKDLQDAYLYGLIKRHSVNHQRPRSGEGQAKSSTYLYRIRHANQEIRICKKAFLSVHGLSKSRLERLQKHLSHGNSTPPTDRRGRHEKRPNKLHEDINTKIREHILSFPRYKSHYSRKDNIHQWYLSPLLNISKLHELYLEKNEPDQYALKLQNKPIKPVVKYEYFRKFFVENYNITFGKPKSDTCQKCDKLTNKINGANSDAEKKVLEREKSIHIVKADHFYTDLKDKTQLSKNDPKFEVITFDFQQNLPLPVSSSGEVFYKIQLWVFNFCVHLGSNGKSYFYIYDETLAGKGQNEVASLLLHFFNNFIRPEVTDIYIFSDNCASQNKNYMLVQFLHSLVETNRYRFICHRYPEPGHSFLPCDRSFGAIEQMKRKHDKIYLPRDYINIIKSANKHFEVIQVTQDFLFNFRDHFQRFFLKNPSKKDSKFTLSKYRLIIYEKSDAETLVKCSESVAFPVLNTFGIKNKKILETITFPNNDQKLYEARRLLKKTKYDHVMILAKNYVPKCDLWYYNEIEEYHKSYQLQDHETSVSEFSDE</sequence>
<feature type="region of interest" description="Disordered" evidence="1">
    <location>
        <begin position="1"/>
        <end position="65"/>
    </location>
</feature>
<feature type="compositionally biased region" description="Basic and acidic residues" evidence="1">
    <location>
        <begin position="217"/>
        <end position="228"/>
    </location>
</feature>
<dbReference type="InterPro" id="IPR057191">
    <property type="entry name" value="DUF7869"/>
</dbReference>
<feature type="compositionally biased region" description="Low complexity" evidence="1">
    <location>
        <begin position="39"/>
        <end position="48"/>
    </location>
</feature>
<feature type="domain" description="DUF7869" evidence="2">
    <location>
        <begin position="417"/>
        <end position="555"/>
    </location>
</feature>
<organism evidence="3 4">
    <name type="scientific">Pyrocoelia pectoralis</name>
    <dbReference type="NCBI Taxonomy" id="417401"/>
    <lineage>
        <taxon>Eukaryota</taxon>
        <taxon>Metazoa</taxon>
        <taxon>Ecdysozoa</taxon>
        <taxon>Arthropoda</taxon>
        <taxon>Hexapoda</taxon>
        <taxon>Insecta</taxon>
        <taxon>Pterygota</taxon>
        <taxon>Neoptera</taxon>
        <taxon>Endopterygota</taxon>
        <taxon>Coleoptera</taxon>
        <taxon>Polyphaga</taxon>
        <taxon>Elateriformia</taxon>
        <taxon>Elateroidea</taxon>
        <taxon>Lampyridae</taxon>
        <taxon>Lampyrinae</taxon>
        <taxon>Pyrocoelia</taxon>
    </lineage>
</organism>
<dbReference type="PANTHER" id="PTHR10773:SF19">
    <property type="match status" value="1"/>
</dbReference>
<dbReference type="PANTHER" id="PTHR10773">
    <property type="entry name" value="DNA-DIRECTED RNA POLYMERASES I, II, AND III SUBUNIT RPABC2"/>
    <property type="match status" value="1"/>
</dbReference>
<evidence type="ECO:0000313" key="3">
    <source>
        <dbReference type="EMBL" id="KAK5643422.1"/>
    </source>
</evidence>
<protein>
    <recommendedName>
        <fullName evidence="2">DUF7869 domain-containing protein</fullName>
    </recommendedName>
</protein>
<evidence type="ECO:0000256" key="1">
    <source>
        <dbReference type="SAM" id="MobiDB-lite"/>
    </source>
</evidence>